<comment type="similarity">
    <text evidence="2 8">Belongs to the universal ribosomal protein uL13 family.</text>
</comment>
<dbReference type="GO" id="GO:0006412">
    <property type="term" value="P:translation"/>
    <property type="evidence" value="ECO:0007669"/>
    <property type="project" value="InterPro"/>
</dbReference>
<evidence type="ECO:0000256" key="5">
    <source>
        <dbReference type="ARBA" id="ARBA00023274"/>
    </source>
</evidence>
<reference evidence="11" key="2">
    <citation type="journal article" date="2017" name="Genome Announc.">
        <title>Genome sequences of Cyberlindnera fabianii 65, Pichia kudriavzevii 129, and Saccharomyces cerevisiae 131 isolated from fermented masau fruits in Zimbabwe.</title>
        <authorList>
            <person name="van Rijswijck I.M.H."/>
            <person name="Derks M.F.L."/>
            <person name="Abee T."/>
            <person name="de Ridder D."/>
            <person name="Smid E.J."/>
        </authorList>
    </citation>
    <scope>NUCLEOTIDE SEQUENCE [LARGE SCALE GENOMIC DNA]</scope>
    <source>
        <strain evidence="11">65</strain>
    </source>
</reference>
<sequence>MSQRLGRSALGVARIWHHVDVAKDQRTLGRLATNIAITLMGKHKPIYDKTLDQGDYVVVTNCAQLKITGNKFYQKEYWRHSTKPGQLHLTPMNRLAADKGFGEILKKAVSGMLPKNSFRKQRLERLKVFDGTEHPYKENIVAFHDQQDTVQKKLQQLSEKK</sequence>
<dbReference type="VEuPathDB" id="FungiDB:BON22_1316"/>
<keyword evidence="5 8" id="KW-0687">Ribonucleoprotein</keyword>
<dbReference type="PIRSF" id="PIRSF002181">
    <property type="entry name" value="Ribosomal_L13"/>
    <property type="match status" value="1"/>
</dbReference>
<name>A0A061B0E3_CYBFA</name>
<evidence type="ECO:0000313" key="10">
    <source>
        <dbReference type="EMBL" id="ONH68699.1"/>
    </source>
</evidence>
<dbReference type="GO" id="GO:0017148">
    <property type="term" value="P:negative regulation of translation"/>
    <property type="evidence" value="ECO:0007669"/>
    <property type="project" value="TreeGrafter"/>
</dbReference>
<dbReference type="FunFam" id="3.90.1180.10:FF:000007">
    <property type="entry name" value="50S ribosomal protein L13"/>
    <property type="match status" value="1"/>
</dbReference>
<dbReference type="SUPFAM" id="SSF52161">
    <property type="entry name" value="Ribosomal protein L13"/>
    <property type="match status" value="1"/>
</dbReference>
<keyword evidence="11" id="KW-1185">Reference proteome</keyword>
<evidence type="ECO:0000313" key="9">
    <source>
        <dbReference type="EMBL" id="CDR42955.1"/>
    </source>
</evidence>
<proteinExistence type="inferred from homology"/>
<accession>A0A061B0E3</accession>
<dbReference type="GO" id="GO:0005762">
    <property type="term" value="C:mitochondrial large ribosomal subunit"/>
    <property type="evidence" value="ECO:0007669"/>
    <property type="project" value="TreeGrafter"/>
</dbReference>
<dbReference type="Proteomes" id="UP000189513">
    <property type="component" value="Unassembled WGS sequence"/>
</dbReference>
<evidence type="ECO:0000256" key="2">
    <source>
        <dbReference type="ARBA" id="ARBA00006227"/>
    </source>
</evidence>
<dbReference type="GO" id="GO:0003729">
    <property type="term" value="F:mRNA binding"/>
    <property type="evidence" value="ECO:0007669"/>
    <property type="project" value="TreeGrafter"/>
</dbReference>
<keyword evidence="4" id="KW-0496">Mitochondrion</keyword>
<dbReference type="OMA" id="HKPIYTP"/>
<evidence type="ECO:0000256" key="3">
    <source>
        <dbReference type="ARBA" id="ARBA00022980"/>
    </source>
</evidence>
<organism evidence="9">
    <name type="scientific">Cyberlindnera fabianii</name>
    <name type="common">Yeast</name>
    <name type="synonym">Hansenula fabianii</name>
    <dbReference type="NCBI Taxonomy" id="36022"/>
    <lineage>
        <taxon>Eukaryota</taxon>
        <taxon>Fungi</taxon>
        <taxon>Dikarya</taxon>
        <taxon>Ascomycota</taxon>
        <taxon>Saccharomycotina</taxon>
        <taxon>Saccharomycetes</taxon>
        <taxon>Phaffomycetales</taxon>
        <taxon>Phaffomycetaceae</taxon>
        <taxon>Cyberlindnera</taxon>
    </lineage>
</organism>
<evidence type="ECO:0000256" key="1">
    <source>
        <dbReference type="ARBA" id="ARBA00004173"/>
    </source>
</evidence>
<dbReference type="PANTHER" id="PTHR11545">
    <property type="entry name" value="RIBOSOMAL PROTEIN L13"/>
    <property type="match status" value="1"/>
</dbReference>
<dbReference type="EMBL" id="MPUK01000002">
    <property type="protein sequence ID" value="ONH68699.1"/>
    <property type="molecule type" value="Genomic_DNA"/>
</dbReference>
<dbReference type="NCBIfam" id="TIGR01066">
    <property type="entry name" value="rplM_bact"/>
    <property type="match status" value="1"/>
</dbReference>
<dbReference type="HAMAP" id="MF_01366">
    <property type="entry name" value="Ribosomal_uL13"/>
    <property type="match status" value="1"/>
</dbReference>
<evidence type="ECO:0000256" key="7">
    <source>
        <dbReference type="ARBA" id="ARBA00068950"/>
    </source>
</evidence>
<dbReference type="InterPro" id="IPR005822">
    <property type="entry name" value="Ribosomal_uL13"/>
</dbReference>
<protein>
    <recommendedName>
        <fullName evidence="7">Large ribosomal subunit protein uL13m</fullName>
    </recommendedName>
</protein>
<dbReference type="InterPro" id="IPR023563">
    <property type="entry name" value="Ribosomal_uL13_CS"/>
</dbReference>
<dbReference type="STRING" id="36022.A0A061B0E3"/>
<dbReference type="InterPro" id="IPR005823">
    <property type="entry name" value="Ribosomal_uL13_bac-type"/>
</dbReference>
<dbReference type="AlphaFoldDB" id="A0A061B0E3"/>
<evidence type="ECO:0000256" key="4">
    <source>
        <dbReference type="ARBA" id="ARBA00023128"/>
    </source>
</evidence>
<evidence type="ECO:0000256" key="8">
    <source>
        <dbReference type="RuleBase" id="RU003877"/>
    </source>
</evidence>
<dbReference type="OrthoDB" id="274622at2759"/>
<reference evidence="10" key="3">
    <citation type="submission" date="2017-01" db="EMBL/GenBank/DDBJ databases">
        <authorList>
            <person name="Mah S.A."/>
            <person name="Swanson W.J."/>
            <person name="Moy G.W."/>
            <person name="Vacquier V.D."/>
        </authorList>
    </citation>
    <scope>NUCLEOTIDE SEQUENCE [LARGE SCALE GENOMIC DNA]</scope>
    <source>
        <strain evidence="10">65</strain>
    </source>
</reference>
<gene>
    <name evidence="10" type="ORF">BON22_1316</name>
    <name evidence="9" type="ORF">CYFA0S_10e04236g</name>
</gene>
<evidence type="ECO:0000256" key="6">
    <source>
        <dbReference type="ARBA" id="ARBA00037226"/>
    </source>
</evidence>
<dbReference type="PROSITE" id="PS00783">
    <property type="entry name" value="RIBOSOMAL_L13"/>
    <property type="match status" value="1"/>
</dbReference>
<dbReference type="PANTHER" id="PTHR11545:SF2">
    <property type="entry name" value="LARGE RIBOSOMAL SUBUNIT PROTEIN UL13M"/>
    <property type="match status" value="1"/>
</dbReference>
<dbReference type="EMBL" id="LK052895">
    <property type="protein sequence ID" value="CDR42955.1"/>
    <property type="molecule type" value="Genomic_DNA"/>
</dbReference>
<reference evidence="9" key="1">
    <citation type="journal article" date="2014" name="Genome Announc.">
        <title>Genome sequence of the yeast Cyberlindnera fabianii (Hansenula fabianii).</title>
        <authorList>
            <person name="Freel K.C."/>
            <person name="Sarilar V."/>
            <person name="Neuveglise C."/>
            <person name="Devillers H."/>
            <person name="Friedrich A."/>
            <person name="Schacherer J."/>
        </authorList>
    </citation>
    <scope>NUCLEOTIDE SEQUENCE</scope>
    <source>
        <strain evidence="9">YJS4271</strain>
    </source>
</reference>
<evidence type="ECO:0000313" key="11">
    <source>
        <dbReference type="Proteomes" id="UP000189513"/>
    </source>
</evidence>
<dbReference type="Gene3D" id="3.90.1180.10">
    <property type="entry name" value="Ribosomal protein L13"/>
    <property type="match status" value="1"/>
</dbReference>
<keyword evidence="3 8" id="KW-0689">Ribosomal protein</keyword>
<dbReference type="CDD" id="cd00392">
    <property type="entry name" value="Ribosomal_L13"/>
    <property type="match status" value="1"/>
</dbReference>
<dbReference type="Pfam" id="PF00572">
    <property type="entry name" value="Ribosomal_L13"/>
    <property type="match status" value="1"/>
</dbReference>
<dbReference type="InterPro" id="IPR036899">
    <property type="entry name" value="Ribosomal_uL13_sf"/>
</dbReference>
<dbReference type="GO" id="GO:0003735">
    <property type="term" value="F:structural constituent of ribosome"/>
    <property type="evidence" value="ECO:0007669"/>
    <property type="project" value="InterPro"/>
</dbReference>
<comment type="function">
    <text evidence="6">Component of the mitochondrial ribosome (mitoribosome), a dedicated translation machinery responsible for the synthesis of mitochondrial genome-encoded proteins, including at least some of the essential transmembrane subunits of the mitochondrial respiratory chain. The mitoribosomes are attached to the mitochondrial inner membrane and translation products are cotranslationally integrated into the membrane.</text>
</comment>
<comment type="subcellular location">
    <subcellularLocation>
        <location evidence="1">Mitochondrion</location>
    </subcellularLocation>
</comment>